<accession>M6VGH2</accession>
<name>M6VGH2_9LEPT</name>
<dbReference type="AlphaFoldDB" id="M6VGH2"/>
<reference evidence="1 2" key="1">
    <citation type="submission" date="2013-01" db="EMBL/GenBank/DDBJ databases">
        <authorList>
            <person name="Harkins D.M."/>
            <person name="Durkin A.S."/>
            <person name="Brinkac L.M."/>
            <person name="Haft D.H."/>
            <person name="Selengut J.D."/>
            <person name="Sanka R."/>
            <person name="DePew J."/>
            <person name="Purushe J."/>
            <person name="Matthias M.A."/>
            <person name="Vinetz J.M."/>
            <person name="Sutton G.G."/>
            <person name="Nierman W.C."/>
            <person name="Fouts D.E."/>
        </authorList>
    </citation>
    <scope>NUCLEOTIDE SEQUENCE [LARGE SCALE GENOMIC DNA]</scope>
    <source>
        <strain evidence="1 2">HAI1536</strain>
    </source>
</reference>
<sequence length="46" mass="5410">MNLFPKYGIDCLRFPLLIVLNKFLCHFLTLYTCLDVFDIQEISGQI</sequence>
<evidence type="ECO:0000313" key="2">
    <source>
        <dbReference type="Proteomes" id="UP000012112"/>
    </source>
</evidence>
<gene>
    <name evidence="1" type="ORF">LEP1GSC172_2432</name>
</gene>
<dbReference type="Proteomes" id="UP000012112">
    <property type="component" value="Unassembled WGS sequence"/>
</dbReference>
<proteinExistence type="predicted"/>
<organism evidence="1 2">
    <name type="scientific">Leptospira noguchii</name>
    <dbReference type="NCBI Taxonomy" id="28182"/>
    <lineage>
        <taxon>Bacteria</taxon>
        <taxon>Pseudomonadati</taxon>
        <taxon>Spirochaetota</taxon>
        <taxon>Spirochaetia</taxon>
        <taxon>Leptospirales</taxon>
        <taxon>Leptospiraceae</taxon>
        <taxon>Leptospira</taxon>
    </lineage>
</organism>
<dbReference type="EMBL" id="AKWD02000002">
    <property type="protein sequence ID" value="EMO55955.1"/>
    <property type="molecule type" value="Genomic_DNA"/>
</dbReference>
<protein>
    <submittedName>
        <fullName evidence="1">Uncharacterized protein</fullName>
    </submittedName>
</protein>
<comment type="caution">
    <text evidence="1">The sequence shown here is derived from an EMBL/GenBank/DDBJ whole genome shotgun (WGS) entry which is preliminary data.</text>
</comment>
<evidence type="ECO:0000313" key="1">
    <source>
        <dbReference type="EMBL" id="EMO55955.1"/>
    </source>
</evidence>